<dbReference type="RefSeq" id="XP_658363.1">
    <property type="nucleotide sequence ID" value="XM_653271.1"/>
</dbReference>
<dbReference type="Pfam" id="PF04749">
    <property type="entry name" value="PLAC8"/>
    <property type="match status" value="1"/>
</dbReference>
<name>Q5BFC1_EMENI</name>
<dbReference type="GeneID" id="2876532"/>
<dbReference type="Proteomes" id="UP000000560">
    <property type="component" value="Chromosome VIII"/>
</dbReference>
<dbReference type="eggNOG" id="ENOG502S7UD">
    <property type="taxonomic scope" value="Eukaryota"/>
</dbReference>
<dbReference type="VEuPathDB" id="FungiDB:AN0759"/>
<dbReference type="KEGG" id="ani:ANIA_00759"/>
<dbReference type="GO" id="GO:0005576">
    <property type="term" value="C:extracellular region"/>
    <property type="evidence" value="ECO:0000314"/>
    <property type="project" value="AspGD"/>
</dbReference>
<dbReference type="PANTHER" id="PTHR15907">
    <property type="entry name" value="DUF614 FAMILY PROTEIN-RELATED"/>
    <property type="match status" value="1"/>
</dbReference>
<reference evidence="3" key="2">
    <citation type="journal article" date="2009" name="Fungal Genet. Biol.">
        <title>The 2008 update of the Aspergillus nidulans genome annotation: a community effort.</title>
        <authorList>
            <person name="Wortman J.R."/>
            <person name="Gilsenan J.M."/>
            <person name="Joardar V."/>
            <person name="Deegan J."/>
            <person name="Clutterbuck J."/>
            <person name="Andersen M.R."/>
            <person name="Archer D."/>
            <person name="Bencina M."/>
            <person name="Braus G."/>
            <person name="Coutinho P."/>
            <person name="von Dohren H."/>
            <person name="Doonan J."/>
            <person name="Driessen A.J."/>
            <person name="Durek P."/>
            <person name="Espeso E."/>
            <person name="Fekete E."/>
            <person name="Flipphi M."/>
            <person name="Estrada C.G."/>
            <person name="Geysens S."/>
            <person name="Goldman G."/>
            <person name="de Groot P.W."/>
            <person name="Hansen K."/>
            <person name="Harris S.D."/>
            <person name="Heinekamp T."/>
            <person name="Helmstaedt K."/>
            <person name="Henrissat B."/>
            <person name="Hofmann G."/>
            <person name="Homan T."/>
            <person name="Horio T."/>
            <person name="Horiuchi H."/>
            <person name="James S."/>
            <person name="Jones M."/>
            <person name="Karaffa L."/>
            <person name="Karanyi Z."/>
            <person name="Kato M."/>
            <person name="Keller N."/>
            <person name="Kelly D.E."/>
            <person name="Kiel J.A."/>
            <person name="Kim J.M."/>
            <person name="van der Klei I.J."/>
            <person name="Klis F.M."/>
            <person name="Kovalchuk A."/>
            <person name="Krasevec N."/>
            <person name="Kubicek C.P."/>
            <person name="Liu B."/>
            <person name="Maccabe A."/>
            <person name="Meyer V."/>
            <person name="Mirabito P."/>
            <person name="Miskei M."/>
            <person name="Mos M."/>
            <person name="Mullins J."/>
            <person name="Nelson D.R."/>
            <person name="Nielsen J."/>
            <person name="Oakley B.R."/>
            <person name="Osmani S.A."/>
            <person name="Pakula T."/>
            <person name="Paszewski A."/>
            <person name="Paulsen I."/>
            <person name="Pilsyk S."/>
            <person name="Pocsi I."/>
            <person name="Punt P.J."/>
            <person name="Ram A.F."/>
            <person name="Ren Q."/>
            <person name="Robellet X."/>
            <person name="Robson G."/>
            <person name="Seiboth B."/>
            <person name="van Solingen P."/>
            <person name="Specht T."/>
            <person name="Sun J."/>
            <person name="Taheri-Talesh N."/>
            <person name="Takeshita N."/>
            <person name="Ussery D."/>
            <person name="vanKuyk P.A."/>
            <person name="Visser H."/>
            <person name="van de Vondervoort P.J."/>
            <person name="de Vries R.P."/>
            <person name="Walton J."/>
            <person name="Xiang X."/>
            <person name="Xiong Y."/>
            <person name="Zeng A.P."/>
            <person name="Brandt B.W."/>
            <person name="Cornell M.J."/>
            <person name="van den Hondel C.A."/>
            <person name="Visser J."/>
            <person name="Oliver S.G."/>
            <person name="Turner G."/>
        </authorList>
    </citation>
    <scope>GENOME REANNOTATION</scope>
    <source>
        <strain evidence="3">FGSC A4 / ATCC 38163 / CBS 112.46 / NRRL 194 / M139</strain>
    </source>
</reference>
<dbReference type="InterPro" id="IPR006461">
    <property type="entry name" value="PLAC_motif_containing"/>
</dbReference>
<dbReference type="AlphaFoldDB" id="Q5BFC1"/>
<sequence length="131" mass="14502">MSNEWTNSVWGCFSPIETCFMSWCCPCMVYGKQSERLQDPALKNGSNVNGDCCLFVLANCCGLAWVLSMMKRRDMREKFGIKGSVGEDCILSCCCPCCVLVQQEKELDAQASRFQSATGYQAPTSMAYTPA</sequence>
<evidence type="ECO:0000313" key="3">
    <source>
        <dbReference type="Proteomes" id="UP000000560"/>
    </source>
</evidence>
<dbReference type="OMA" id="DCFNPID"/>
<protein>
    <submittedName>
        <fullName evidence="2">DUF614 domain protein (AFU_orthologue AFUA_1G14190)</fullName>
    </submittedName>
</protein>
<accession>C8VQX4</accession>
<gene>
    <name evidence="2" type="ORF">ANIA_00759</name>
</gene>
<keyword evidence="1" id="KW-0472">Membrane</keyword>
<organism evidence="2 3">
    <name type="scientific">Emericella nidulans (strain FGSC A4 / ATCC 38163 / CBS 112.46 / NRRL 194 / M139)</name>
    <name type="common">Aspergillus nidulans</name>
    <dbReference type="NCBI Taxonomy" id="227321"/>
    <lineage>
        <taxon>Eukaryota</taxon>
        <taxon>Fungi</taxon>
        <taxon>Dikarya</taxon>
        <taxon>Ascomycota</taxon>
        <taxon>Pezizomycotina</taxon>
        <taxon>Eurotiomycetes</taxon>
        <taxon>Eurotiomycetidae</taxon>
        <taxon>Eurotiales</taxon>
        <taxon>Aspergillaceae</taxon>
        <taxon>Aspergillus</taxon>
        <taxon>Aspergillus subgen. Nidulantes</taxon>
    </lineage>
</organism>
<dbReference type="HOGENOM" id="CLU_083147_2_4_1"/>
<keyword evidence="1" id="KW-1133">Transmembrane helix</keyword>
<keyword evidence="1" id="KW-0812">Transmembrane</keyword>
<evidence type="ECO:0000313" key="2">
    <source>
        <dbReference type="EMBL" id="CBF88841.1"/>
    </source>
</evidence>
<dbReference type="OrthoDB" id="1045822at2759"/>
<dbReference type="NCBIfam" id="TIGR01571">
    <property type="entry name" value="A_thal_Cys_rich"/>
    <property type="match status" value="1"/>
</dbReference>
<evidence type="ECO:0000256" key="1">
    <source>
        <dbReference type="SAM" id="Phobius"/>
    </source>
</evidence>
<proteinExistence type="predicted"/>
<reference evidence="3" key="1">
    <citation type="journal article" date="2005" name="Nature">
        <title>Sequencing of Aspergillus nidulans and comparative analysis with A. fumigatus and A. oryzae.</title>
        <authorList>
            <person name="Galagan J.E."/>
            <person name="Calvo S.E."/>
            <person name="Cuomo C."/>
            <person name="Ma L.J."/>
            <person name="Wortman J.R."/>
            <person name="Batzoglou S."/>
            <person name="Lee S.I."/>
            <person name="Basturkmen M."/>
            <person name="Spevak C.C."/>
            <person name="Clutterbuck J."/>
            <person name="Kapitonov V."/>
            <person name="Jurka J."/>
            <person name="Scazzocchio C."/>
            <person name="Farman M."/>
            <person name="Butler J."/>
            <person name="Purcell S."/>
            <person name="Harris S."/>
            <person name="Braus G.H."/>
            <person name="Draht O."/>
            <person name="Busch S."/>
            <person name="D'Enfert C."/>
            <person name="Bouchier C."/>
            <person name="Goldman G.H."/>
            <person name="Bell-Pedersen D."/>
            <person name="Griffiths-Jones S."/>
            <person name="Doonan J.H."/>
            <person name="Yu J."/>
            <person name="Vienken K."/>
            <person name="Pain A."/>
            <person name="Freitag M."/>
            <person name="Selker E.U."/>
            <person name="Archer D.B."/>
            <person name="Penalva M.A."/>
            <person name="Oakley B.R."/>
            <person name="Momany M."/>
            <person name="Tanaka T."/>
            <person name="Kumagai T."/>
            <person name="Asai K."/>
            <person name="Machida M."/>
            <person name="Nierman W.C."/>
            <person name="Denning D.W."/>
            <person name="Caddick M."/>
            <person name="Hynes M."/>
            <person name="Paoletti M."/>
            <person name="Fischer R."/>
            <person name="Miller B."/>
            <person name="Dyer P."/>
            <person name="Sachs M.S."/>
            <person name="Osmani S.A."/>
            <person name="Birren B.W."/>
        </authorList>
    </citation>
    <scope>NUCLEOTIDE SEQUENCE [LARGE SCALE GENOMIC DNA]</scope>
    <source>
        <strain evidence="3">FGSC A4 / ATCC 38163 / CBS 112.46 / NRRL 194 / M139</strain>
    </source>
</reference>
<dbReference type="InParanoid" id="Q5BFC1"/>
<dbReference type="EMBL" id="BN001308">
    <property type="protein sequence ID" value="CBF88841.1"/>
    <property type="molecule type" value="Genomic_DNA"/>
</dbReference>
<keyword evidence="3" id="KW-1185">Reference proteome</keyword>
<accession>Q5BFC1</accession>
<dbReference type="STRING" id="227321.Q5BFC1"/>
<feature type="transmembrane region" description="Helical" evidence="1">
    <location>
        <begin position="48"/>
        <end position="68"/>
    </location>
</feature>